<evidence type="ECO:0000256" key="2">
    <source>
        <dbReference type="ARBA" id="ARBA00023315"/>
    </source>
</evidence>
<dbReference type="PANTHER" id="PTHR10434">
    <property type="entry name" value="1-ACYL-SN-GLYCEROL-3-PHOSPHATE ACYLTRANSFERASE"/>
    <property type="match status" value="1"/>
</dbReference>
<accession>A0ABT9B4Y5</accession>
<comment type="caution">
    <text evidence="4">The sequence shown here is derived from an EMBL/GenBank/DDBJ whole genome shotgun (WGS) entry which is preliminary data.</text>
</comment>
<dbReference type="InterPro" id="IPR002123">
    <property type="entry name" value="Plipid/glycerol_acylTrfase"/>
</dbReference>
<reference evidence="4 5" key="1">
    <citation type="submission" date="2023-07" db="EMBL/GenBank/DDBJ databases">
        <title>Nocardioides sp. nov WY-20 isolated from soil.</title>
        <authorList>
            <person name="Liu B."/>
            <person name="Wan Y."/>
        </authorList>
    </citation>
    <scope>NUCLEOTIDE SEQUENCE [LARGE SCALE GENOMIC DNA]</scope>
    <source>
        <strain evidence="4 5">WY-20</strain>
    </source>
</reference>
<organism evidence="4 5">
    <name type="scientific">Nocardioides jiangxiensis</name>
    <dbReference type="NCBI Taxonomy" id="3064524"/>
    <lineage>
        <taxon>Bacteria</taxon>
        <taxon>Bacillati</taxon>
        <taxon>Actinomycetota</taxon>
        <taxon>Actinomycetes</taxon>
        <taxon>Propionibacteriales</taxon>
        <taxon>Nocardioidaceae</taxon>
        <taxon>Nocardioides</taxon>
    </lineage>
</organism>
<evidence type="ECO:0000256" key="1">
    <source>
        <dbReference type="ARBA" id="ARBA00022679"/>
    </source>
</evidence>
<keyword evidence="1" id="KW-0808">Transferase</keyword>
<dbReference type="GO" id="GO:0016746">
    <property type="term" value="F:acyltransferase activity"/>
    <property type="evidence" value="ECO:0007669"/>
    <property type="project" value="UniProtKB-KW"/>
</dbReference>
<evidence type="ECO:0000313" key="5">
    <source>
        <dbReference type="Proteomes" id="UP001233314"/>
    </source>
</evidence>
<dbReference type="PANTHER" id="PTHR10434:SF55">
    <property type="entry name" value="POSSIBLE ACYLTRANSFERASE"/>
    <property type="match status" value="1"/>
</dbReference>
<proteinExistence type="predicted"/>
<keyword evidence="5" id="KW-1185">Reference proteome</keyword>
<evidence type="ECO:0000313" key="4">
    <source>
        <dbReference type="EMBL" id="MDO7869460.1"/>
    </source>
</evidence>
<dbReference type="Proteomes" id="UP001233314">
    <property type="component" value="Unassembled WGS sequence"/>
</dbReference>
<sequence length="246" mass="26818">MTEPTIFDFPTVPGWNRVWWASARALRPLLVALTRTTWSGTPQTPAEGGAIIALNHISQVDPILTTHFMIEHEGRVPSFLAKESLFRNRWVGWWFRATDHVPVDRSAGGLSIGPAVEAVRKGAVILAYVEGTITRDPDGWPVTAKTGTARIALETGAPVIPVAQWGAQELMPAYSGRLRVRLWNQPEVAFRIGSPVDLSDLVGRQADPVAVAEATGRIMQAIVAELEVLRGESAPVTRFSRADEAV</sequence>
<dbReference type="SMART" id="SM00563">
    <property type="entry name" value="PlsC"/>
    <property type="match status" value="1"/>
</dbReference>
<name>A0ABT9B4Y5_9ACTN</name>
<dbReference type="Pfam" id="PF01553">
    <property type="entry name" value="Acyltransferase"/>
    <property type="match status" value="1"/>
</dbReference>
<protein>
    <submittedName>
        <fullName evidence="4">Lysophospholipid acyltransferase family protein</fullName>
    </submittedName>
</protein>
<evidence type="ECO:0000259" key="3">
    <source>
        <dbReference type="SMART" id="SM00563"/>
    </source>
</evidence>
<dbReference type="EMBL" id="JAUQTA010000002">
    <property type="protein sequence ID" value="MDO7869460.1"/>
    <property type="molecule type" value="Genomic_DNA"/>
</dbReference>
<dbReference type="CDD" id="cd07989">
    <property type="entry name" value="LPLAT_AGPAT-like"/>
    <property type="match status" value="1"/>
</dbReference>
<keyword evidence="2 4" id="KW-0012">Acyltransferase</keyword>
<dbReference type="RefSeq" id="WP_305028855.1">
    <property type="nucleotide sequence ID" value="NZ_JAUQTA010000002.1"/>
</dbReference>
<dbReference type="SUPFAM" id="SSF69593">
    <property type="entry name" value="Glycerol-3-phosphate (1)-acyltransferase"/>
    <property type="match status" value="1"/>
</dbReference>
<feature type="domain" description="Phospholipid/glycerol acyltransferase" evidence="3">
    <location>
        <begin position="50"/>
        <end position="167"/>
    </location>
</feature>
<gene>
    <name evidence="4" type="ORF">Q5722_13895</name>
</gene>